<dbReference type="Gene3D" id="3.40.50.12160">
    <property type="entry name" value="Methylthiotransferase, N-terminal domain"/>
    <property type="match status" value="1"/>
</dbReference>
<dbReference type="GO" id="GO:0051539">
    <property type="term" value="F:4 iron, 4 sulfur cluster binding"/>
    <property type="evidence" value="ECO:0007669"/>
    <property type="project" value="UniProtKB-KW"/>
</dbReference>
<dbReference type="SFLD" id="SFLDS00029">
    <property type="entry name" value="Radical_SAM"/>
    <property type="match status" value="1"/>
</dbReference>
<dbReference type="InterPro" id="IPR006638">
    <property type="entry name" value="Elp3/MiaA/NifB-like_rSAM"/>
</dbReference>
<evidence type="ECO:0000259" key="8">
    <source>
        <dbReference type="PROSITE" id="PS51449"/>
    </source>
</evidence>
<proteinExistence type="predicted"/>
<dbReference type="InterPro" id="IPR038135">
    <property type="entry name" value="Methylthiotransferase_N_sf"/>
</dbReference>
<dbReference type="InterPro" id="IPR058240">
    <property type="entry name" value="rSAM_sf"/>
</dbReference>
<reference evidence="10 11" key="1">
    <citation type="journal article" date="2016" name="Environ. Microbiol.">
        <title>Genomic resolution of a cold subsurface aquifer community provides metabolic insights for novel microbes adapted to high CO concentrations.</title>
        <authorList>
            <person name="Probst A.J."/>
            <person name="Castelle C.J."/>
            <person name="Singh A."/>
            <person name="Brown C.T."/>
            <person name="Anantharaman K."/>
            <person name="Sharon I."/>
            <person name="Hug L.A."/>
            <person name="Burstein D."/>
            <person name="Emerson J.B."/>
            <person name="Thomas B.C."/>
            <person name="Banfield J.F."/>
        </authorList>
    </citation>
    <scope>NUCLEOTIDE SEQUENCE [LARGE SCALE GENOMIC DNA]</scope>
    <source>
        <strain evidence="10">CG1_02_38_46</strain>
    </source>
</reference>
<dbReference type="PROSITE" id="PS01278">
    <property type="entry name" value="MTTASE_RADICAL"/>
    <property type="match status" value="1"/>
</dbReference>
<dbReference type="STRING" id="1817893.AUJ66_01560"/>
<keyword evidence="4" id="KW-0949">S-adenosyl-L-methionine</keyword>
<keyword evidence="6" id="KW-0408">Iron</keyword>
<dbReference type="CDD" id="cd01335">
    <property type="entry name" value="Radical_SAM"/>
    <property type="match status" value="1"/>
</dbReference>
<evidence type="ECO:0000256" key="1">
    <source>
        <dbReference type="ARBA" id="ARBA00001966"/>
    </source>
</evidence>
<dbReference type="PROSITE" id="PS51449">
    <property type="entry name" value="MTTASE_N"/>
    <property type="match status" value="1"/>
</dbReference>
<dbReference type="PANTHER" id="PTHR43020:SF2">
    <property type="entry name" value="MITOCHONDRIAL TRNA METHYLTHIOTRANSFERASE CDK5RAP1"/>
    <property type="match status" value="1"/>
</dbReference>
<keyword evidence="3 10" id="KW-0808">Transferase</keyword>
<dbReference type="EMBL" id="MNUO01000024">
    <property type="protein sequence ID" value="OIN98082.1"/>
    <property type="molecule type" value="Genomic_DNA"/>
</dbReference>
<dbReference type="GO" id="GO:0046872">
    <property type="term" value="F:metal ion binding"/>
    <property type="evidence" value="ECO:0007669"/>
    <property type="project" value="UniProtKB-KW"/>
</dbReference>
<evidence type="ECO:0000256" key="4">
    <source>
        <dbReference type="ARBA" id="ARBA00022691"/>
    </source>
</evidence>
<dbReference type="NCBIfam" id="TIGR01574">
    <property type="entry name" value="miaB-methiolase"/>
    <property type="match status" value="1"/>
</dbReference>
<evidence type="ECO:0000256" key="3">
    <source>
        <dbReference type="ARBA" id="ARBA00022679"/>
    </source>
</evidence>
<feature type="domain" description="Radical SAM core" evidence="9">
    <location>
        <begin position="201"/>
        <end position="424"/>
    </location>
</feature>
<keyword evidence="2" id="KW-0004">4Fe-4S</keyword>
<dbReference type="SFLD" id="SFLDG01082">
    <property type="entry name" value="B12-binding_domain_containing"/>
    <property type="match status" value="1"/>
</dbReference>
<accession>A0A1J4SHE1</accession>
<dbReference type="SMART" id="SM00729">
    <property type="entry name" value="Elp3"/>
    <property type="match status" value="1"/>
</dbReference>
<dbReference type="Gene3D" id="3.80.30.20">
    <property type="entry name" value="tm_1862 like domain"/>
    <property type="match status" value="1"/>
</dbReference>
<evidence type="ECO:0000313" key="11">
    <source>
        <dbReference type="Proteomes" id="UP000182278"/>
    </source>
</evidence>
<evidence type="ECO:0000256" key="7">
    <source>
        <dbReference type="ARBA" id="ARBA00023014"/>
    </source>
</evidence>
<dbReference type="InterPro" id="IPR007197">
    <property type="entry name" value="rSAM"/>
</dbReference>
<dbReference type="InterPro" id="IPR005839">
    <property type="entry name" value="Methylthiotransferase"/>
</dbReference>
<keyword evidence="5" id="KW-0479">Metal-binding</keyword>
<dbReference type="GO" id="GO:0035597">
    <property type="term" value="F:tRNA-2-methylthio-N(6)-dimethylallyladenosine(37) synthase activity"/>
    <property type="evidence" value="ECO:0007669"/>
    <property type="project" value="TreeGrafter"/>
</dbReference>
<keyword evidence="7" id="KW-0411">Iron-sulfur</keyword>
<feature type="domain" description="MTTase N-terminal" evidence="8">
    <location>
        <begin position="24"/>
        <end position="168"/>
    </location>
</feature>
<dbReference type="PANTHER" id="PTHR43020">
    <property type="entry name" value="CDK5 REGULATORY SUBUNIT-ASSOCIATED PROTEIN 1"/>
    <property type="match status" value="1"/>
</dbReference>
<protein>
    <submittedName>
        <fullName evidence="10">tRNA (N6-isopentenyl adenosine(37)-C2)-methylthiotransferase MiaB</fullName>
    </submittedName>
</protein>
<dbReference type="Proteomes" id="UP000182278">
    <property type="component" value="Unassembled WGS sequence"/>
</dbReference>
<dbReference type="InterPro" id="IPR013848">
    <property type="entry name" value="Methylthiotransferase_N"/>
</dbReference>
<organism evidence="10 11">
    <name type="scientific">Candidatus Desantisbacteria bacterium CG1_02_38_46</name>
    <dbReference type="NCBI Taxonomy" id="1817893"/>
    <lineage>
        <taxon>Bacteria</taxon>
        <taxon>Candidatus Desantisiibacteriota</taxon>
    </lineage>
</organism>
<dbReference type="Pfam" id="PF00919">
    <property type="entry name" value="UPF0004"/>
    <property type="match status" value="2"/>
</dbReference>
<evidence type="ECO:0000256" key="2">
    <source>
        <dbReference type="ARBA" id="ARBA00022485"/>
    </source>
</evidence>
<evidence type="ECO:0000313" key="10">
    <source>
        <dbReference type="EMBL" id="OIN98082.1"/>
    </source>
</evidence>
<dbReference type="FunFam" id="3.80.30.20:FF:000001">
    <property type="entry name" value="tRNA-2-methylthio-N(6)-dimethylallyladenosine synthase 2"/>
    <property type="match status" value="1"/>
</dbReference>
<dbReference type="Pfam" id="PF04055">
    <property type="entry name" value="Radical_SAM"/>
    <property type="match status" value="1"/>
</dbReference>
<dbReference type="SFLD" id="SFLDG01061">
    <property type="entry name" value="methylthiotransferase"/>
    <property type="match status" value="1"/>
</dbReference>
<dbReference type="AlphaFoldDB" id="A0A1J4SHE1"/>
<dbReference type="InterPro" id="IPR023404">
    <property type="entry name" value="rSAM_horseshoe"/>
</dbReference>
<dbReference type="InterPro" id="IPR020612">
    <property type="entry name" value="Methylthiotransferase_CS"/>
</dbReference>
<sequence length="427" mass="48354">MKKTDNNIINPQISSKSKRGFDIRKFYIKTFGCQMNSYDSQCIAGQMLAEGFEQIDNSKCAINRTITNTKNEQARSLRCAMKHTTMAEADIILFNTCSVREHAEQRFYTNLGATYNLKEKNPELIVGVCGCVAEQEGAKLLNRYPWVKLIAGPGNISEIGNAVKKIIENNSRIILTGNFDPPSFPVGKLDRGTGGGVTIARKNKDSALVAIIRGCDNFCSYCVVPYLRGREQSRPMDEIIEEVKQIARDGYKEVMLLGQNVCAYNDFANLLREINEIEGIERIRFMTSHPRDVGEEMIDAVANLDRVCKEFHLPVQSGSNKILKAMNRGYTKEYYLDLINSIRAKVPGIRITTDIIVGFPGETEEDFQDTLELVRKIKFDDAFMFKYSDRPGTKANKKDGKIPQEIKEKRLKILMEKIRSLRPPSFL</sequence>
<name>A0A1J4SHE1_9BACT</name>
<evidence type="ECO:0000259" key="9">
    <source>
        <dbReference type="PROSITE" id="PS51918"/>
    </source>
</evidence>
<evidence type="ECO:0000256" key="5">
    <source>
        <dbReference type="ARBA" id="ARBA00022723"/>
    </source>
</evidence>
<dbReference type="GO" id="GO:0005829">
    <property type="term" value="C:cytosol"/>
    <property type="evidence" value="ECO:0007669"/>
    <property type="project" value="TreeGrafter"/>
</dbReference>
<dbReference type="NCBIfam" id="TIGR00089">
    <property type="entry name" value="MiaB/RimO family radical SAM methylthiotransferase"/>
    <property type="match status" value="1"/>
</dbReference>
<evidence type="ECO:0000256" key="6">
    <source>
        <dbReference type="ARBA" id="ARBA00023004"/>
    </source>
</evidence>
<dbReference type="PROSITE" id="PS51918">
    <property type="entry name" value="RADICAL_SAM"/>
    <property type="match status" value="1"/>
</dbReference>
<dbReference type="SUPFAM" id="SSF102114">
    <property type="entry name" value="Radical SAM enzymes"/>
    <property type="match status" value="1"/>
</dbReference>
<comment type="caution">
    <text evidence="10">The sequence shown here is derived from an EMBL/GenBank/DDBJ whole genome shotgun (WGS) entry which is preliminary data.</text>
</comment>
<gene>
    <name evidence="10" type="ORF">AUJ66_01560</name>
</gene>
<comment type="cofactor">
    <cofactor evidence="1">
        <name>[4Fe-4S] cluster</name>
        <dbReference type="ChEBI" id="CHEBI:49883"/>
    </cofactor>
</comment>